<evidence type="ECO:0000256" key="1">
    <source>
        <dbReference type="SAM" id="MobiDB-lite"/>
    </source>
</evidence>
<dbReference type="Proteomes" id="UP000249396">
    <property type="component" value="Unassembled WGS sequence"/>
</dbReference>
<proteinExistence type="predicted"/>
<evidence type="ECO:0000313" key="2">
    <source>
        <dbReference type="EMBL" id="PZN72097.1"/>
    </source>
</evidence>
<name>A0A2W4SKJ7_9GAMM</name>
<dbReference type="Gene3D" id="2.130.10.10">
    <property type="entry name" value="YVTN repeat-like/Quinoprotein amine dehydrogenase"/>
    <property type="match status" value="1"/>
</dbReference>
<sequence>MSKSLATPAIYQNPFMAPNDFSEIHFNSYQTDTCSVQGPASAQYQSVQHKLMMPPGIAASLAFNAKGQLITIRIGAFSGESANPTIMLLEPDTLDTLAECTLPPRPKTDSLSFAGGYFYLDQLGNVVCVTADQKIGIYSTDNDQIELVNSWDLSVALNNNPADTLNSVLPDSLGNLWFISQAGVVGYVDYTNQAILASCVQNVSGANPAETNSKSFASDANGNVYLVSDYALYCYQASASGPQNMWRTEYDRGSETKSGQNQQGSGTTPTCFDDFDGNQFVAITDNAAQMHVNVYSRGTGQMVAQQAVFTDYPSQNSCENSLIALNRSIIVENNYGNTSVKSTMGHSTTTPGVNRVDFDPATGKSEVVWANNSISVPSVVSQLSSGDGMVYTYAKDQNGWYWAALDFETGELLTRSPTVEFVHRGDGLVDDTLANNYYAGLTIGPDGSAYLSVFGGIVVWRPAAQA</sequence>
<feature type="compositionally biased region" description="Polar residues" evidence="1">
    <location>
        <begin position="256"/>
        <end position="269"/>
    </location>
</feature>
<dbReference type="InterPro" id="IPR015943">
    <property type="entry name" value="WD40/YVTN_repeat-like_dom_sf"/>
</dbReference>
<protein>
    <recommendedName>
        <fullName evidence="4">SMP-30/Gluconolactonase/LRE-like region domain-containing protein</fullName>
    </recommendedName>
</protein>
<feature type="region of interest" description="Disordered" evidence="1">
    <location>
        <begin position="249"/>
        <end position="269"/>
    </location>
</feature>
<accession>A0A2W4SKJ7</accession>
<evidence type="ECO:0008006" key="4">
    <source>
        <dbReference type="Google" id="ProtNLM"/>
    </source>
</evidence>
<dbReference type="AlphaFoldDB" id="A0A2W4SKJ7"/>
<dbReference type="EMBL" id="QJPH01000499">
    <property type="protein sequence ID" value="PZN72097.1"/>
    <property type="molecule type" value="Genomic_DNA"/>
</dbReference>
<organism evidence="2 3">
    <name type="scientific">Candidatus Methylumidiphilus alinenensis</name>
    <dbReference type="NCBI Taxonomy" id="2202197"/>
    <lineage>
        <taxon>Bacteria</taxon>
        <taxon>Pseudomonadati</taxon>
        <taxon>Pseudomonadota</taxon>
        <taxon>Gammaproteobacteria</taxon>
        <taxon>Methylococcales</taxon>
        <taxon>Candidatus Methylumidiphilus</taxon>
    </lineage>
</organism>
<gene>
    <name evidence="2" type="ORF">DM484_25015</name>
</gene>
<reference evidence="2 3" key="1">
    <citation type="journal article" date="2018" name="Aquat. Microb. Ecol.">
        <title>Gammaproteobacterial methanotrophs dominate.</title>
        <authorList>
            <person name="Rissanen A.J."/>
            <person name="Saarenheimo J."/>
            <person name="Tiirola M."/>
            <person name="Peura S."/>
            <person name="Aalto S.L."/>
            <person name="Karvinen A."/>
            <person name="Nykanen H."/>
        </authorList>
    </citation>
    <scope>NUCLEOTIDE SEQUENCE [LARGE SCALE GENOMIC DNA]</scope>
    <source>
        <strain evidence="2">AMbin10</strain>
    </source>
</reference>
<evidence type="ECO:0000313" key="3">
    <source>
        <dbReference type="Proteomes" id="UP000249396"/>
    </source>
</evidence>
<dbReference type="SUPFAM" id="SSF63829">
    <property type="entry name" value="Calcium-dependent phosphotriesterase"/>
    <property type="match status" value="1"/>
</dbReference>
<comment type="caution">
    <text evidence="2">The sequence shown here is derived from an EMBL/GenBank/DDBJ whole genome shotgun (WGS) entry which is preliminary data.</text>
</comment>